<keyword evidence="2" id="KW-1185">Reference proteome</keyword>
<dbReference type="SUPFAM" id="SSF48452">
    <property type="entry name" value="TPR-like"/>
    <property type="match status" value="1"/>
</dbReference>
<dbReference type="SUPFAM" id="SSF54534">
    <property type="entry name" value="FKBP-like"/>
    <property type="match status" value="1"/>
</dbReference>
<keyword evidence="1" id="KW-1133">Transmembrane helix</keyword>
<dbReference type="SMART" id="SM00028">
    <property type="entry name" value="TPR"/>
    <property type="match status" value="3"/>
</dbReference>
<reference evidence="3" key="2">
    <citation type="submission" date="2023-11" db="UniProtKB">
        <authorList>
            <consortium name="WormBaseParasite"/>
        </authorList>
    </citation>
    <scope>IDENTIFICATION</scope>
</reference>
<keyword evidence="1" id="KW-0812">Transmembrane</keyword>
<dbReference type="Proteomes" id="UP000050795">
    <property type="component" value="Unassembled WGS sequence"/>
</dbReference>
<organism evidence="2 3">
    <name type="scientific">Trichobilharzia regenti</name>
    <name type="common">Nasal bird schistosome</name>
    <dbReference type="NCBI Taxonomy" id="157069"/>
    <lineage>
        <taxon>Eukaryota</taxon>
        <taxon>Metazoa</taxon>
        <taxon>Spiralia</taxon>
        <taxon>Lophotrochozoa</taxon>
        <taxon>Platyhelminthes</taxon>
        <taxon>Trematoda</taxon>
        <taxon>Digenea</taxon>
        <taxon>Strigeidida</taxon>
        <taxon>Schistosomatoidea</taxon>
        <taxon>Schistosomatidae</taxon>
        <taxon>Trichobilharzia</taxon>
    </lineage>
</organism>
<evidence type="ECO:0008006" key="4">
    <source>
        <dbReference type="Google" id="ProtNLM"/>
    </source>
</evidence>
<dbReference type="InterPro" id="IPR050754">
    <property type="entry name" value="FKBP4/5/8-like"/>
</dbReference>
<dbReference type="InterPro" id="IPR046357">
    <property type="entry name" value="PPIase_dom_sf"/>
</dbReference>
<evidence type="ECO:0000313" key="2">
    <source>
        <dbReference type="Proteomes" id="UP000050795"/>
    </source>
</evidence>
<dbReference type="Gene3D" id="1.25.40.10">
    <property type="entry name" value="Tetratricopeptide repeat domain"/>
    <property type="match status" value="1"/>
</dbReference>
<reference evidence="2" key="1">
    <citation type="submission" date="2022-06" db="EMBL/GenBank/DDBJ databases">
        <authorList>
            <person name="Berger JAMES D."/>
            <person name="Berger JAMES D."/>
        </authorList>
    </citation>
    <scope>NUCLEOTIDE SEQUENCE [LARGE SCALE GENOMIC DNA]</scope>
</reference>
<feature type="transmembrane region" description="Helical" evidence="1">
    <location>
        <begin position="325"/>
        <end position="345"/>
    </location>
</feature>
<protein>
    <recommendedName>
        <fullName evidence="4">Peptidylprolyl isomerase</fullName>
    </recommendedName>
</protein>
<dbReference type="Gene3D" id="3.10.50.40">
    <property type="match status" value="1"/>
</dbReference>
<dbReference type="GO" id="GO:0003755">
    <property type="term" value="F:peptidyl-prolyl cis-trans isomerase activity"/>
    <property type="evidence" value="ECO:0007669"/>
    <property type="project" value="InterPro"/>
</dbReference>
<evidence type="ECO:0000313" key="3">
    <source>
        <dbReference type="WBParaSite" id="TREG1_47780.1"/>
    </source>
</evidence>
<dbReference type="Pfam" id="PF13431">
    <property type="entry name" value="TPR_17"/>
    <property type="match status" value="1"/>
</dbReference>
<dbReference type="InterPro" id="IPR011990">
    <property type="entry name" value="TPR-like_helical_dom_sf"/>
</dbReference>
<dbReference type="PANTHER" id="PTHR46512">
    <property type="entry name" value="PEPTIDYLPROLYL ISOMERASE"/>
    <property type="match status" value="1"/>
</dbReference>
<keyword evidence="1" id="KW-0472">Membrane</keyword>
<evidence type="ECO:0000256" key="1">
    <source>
        <dbReference type="SAM" id="Phobius"/>
    </source>
</evidence>
<accession>A0AA85JNY3</accession>
<proteinExistence type="predicted"/>
<dbReference type="AlphaFoldDB" id="A0AA85JNY3"/>
<dbReference type="WBParaSite" id="TREG1_47780.1">
    <property type="protein sequence ID" value="TREG1_47780.1"/>
    <property type="gene ID" value="TREG1_47780"/>
</dbReference>
<dbReference type="InterPro" id="IPR019734">
    <property type="entry name" value="TPR_rpt"/>
</dbReference>
<name>A0AA85JNY3_TRIRE</name>
<sequence length="347" mass="39718">MSEFHKVILCPGTQKPKEHERVVVNISIIVDDSTILRNQKITFDVGHAEDFGVMKVVDEIVKEMGCGEQCDVSLTHDYSFTDLEKEFLKINDSFTHKVLFSVHLQDIQKLAEFWQMSESEKFVVADVMKRRGNKLLKMGMIIRAFNCYKRAIKILDGSVSVTDPNYRHDSDLLGLQPCDLSPRQLLAVALSNAALCLMKLGTAHNYSVKKSQSNFLTTAIKCCERAIELEPKYVKAWFRMAKTHAVLGNYEEAIAAGEKYLSCLEDESSCQPKWVDINEVTKANASKQMEKSLSEWRTSLANEETAERATVRKRTVQWYSSFGDMYVSFHTLFLFMLVFFSFYSCRQ</sequence>